<evidence type="ECO:0000259" key="1">
    <source>
        <dbReference type="PROSITE" id="PS50181"/>
    </source>
</evidence>
<dbReference type="Gene3D" id="1.20.1280.50">
    <property type="match status" value="1"/>
</dbReference>
<evidence type="ECO:0000313" key="2">
    <source>
        <dbReference type="EMBL" id="KAF9602106.1"/>
    </source>
</evidence>
<protein>
    <recommendedName>
        <fullName evidence="1">F-box domain-containing protein</fullName>
    </recommendedName>
</protein>
<organism evidence="2 3">
    <name type="scientific">Coptis chinensis</name>
    <dbReference type="NCBI Taxonomy" id="261450"/>
    <lineage>
        <taxon>Eukaryota</taxon>
        <taxon>Viridiplantae</taxon>
        <taxon>Streptophyta</taxon>
        <taxon>Embryophyta</taxon>
        <taxon>Tracheophyta</taxon>
        <taxon>Spermatophyta</taxon>
        <taxon>Magnoliopsida</taxon>
        <taxon>Ranunculales</taxon>
        <taxon>Ranunculaceae</taxon>
        <taxon>Coptidoideae</taxon>
        <taxon>Coptis</taxon>
    </lineage>
</organism>
<proteinExistence type="predicted"/>
<feature type="domain" description="F-box" evidence="1">
    <location>
        <begin position="26"/>
        <end position="76"/>
    </location>
</feature>
<comment type="caution">
    <text evidence="2">The sequence shown here is derived from an EMBL/GenBank/DDBJ whole genome shotgun (WGS) entry which is preliminary data.</text>
</comment>
<dbReference type="EMBL" id="JADFTS010000006">
    <property type="protein sequence ID" value="KAF9602106.1"/>
    <property type="molecule type" value="Genomic_DNA"/>
</dbReference>
<accession>A0A835HNJ1</accession>
<name>A0A835HNJ1_9MAGN</name>
<dbReference type="OrthoDB" id="1924677at2759"/>
<dbReference type="PROSITE" id="PS50181">
    <property type="entry name" value="FBOX"/>
    <property type="match status" value="1"/>
</dbReference>
<dbReference type="InterPro" id="IPR001810">
    <property type="entry name" value="F-box_dom"/>
</dbReference>
<sequence>MAATDTSSVVKKQRVLGELGRTNTSFCYFNSLPEEITLEILFRLTAEDLSSSKCVSKLWSSFISRPTFGNAHLQRQQEEQGIIFTTVAKPTNIIPNYQYNHFSISLSPPIPPSLNPRKELKIPFHKLIKKWSTEEQVVDENDKESIM</sequence>
<dbReference type="InterPro" id="IPR036047">
    <property type="entry name" value="F-box-like_dom_sf"/>
</dbReference>
<dbReference type="SMART" id="SM00256">
    <property type="entry name" value="FBOX"/>
    <property type="match status" value="1"/>
</dbReference>
<keyword evidence="3" id="KW-1185">Reference proteome</keyword>
<evidence type="ECO:0000313" key="3">
    <source>
        <dbReference type="Proteomes" id="UP000631114"/>
    </source>
</evidence>
<dbReference type="Proteomes" id="UP000631114">
    <property type="component" value="Unassembled WGS sequence"/>
</dbReference>
<gene>
    <name evidence="2" type="ORF">IFM89_024873</name>
</gene>
<reference evidence="2 3" key="1">
    <citation type="submission" date="2020-10" db="EMBL/GenBank/DDBJ databases">
        <title>The Coptis chinensis genome and diversification of protoberbering-type alkaloids.</title>
        <authorList>
            <person name="Wang B."/>
            <person name="Shu S."/>
            <person name="Song C."/>
            <person name="Liu Y."/>
        </authorList>
    </citation>
    <scope>NUCLEOTIDE SEQUENCE [LARGE SCALE GENOMIC DNA]</scope>
    <source>
        <strain evidence="2">HL-2020</strain>
        <tissue evidence="2">Leaf</tissue>
    </source>
</reference>
<dbReference type="Pfam" id="PF12937">
    <property type="entry name" value="F-box-like"/>
    <property type="match status" value="1"/>
</dbReference>
<dbReference type="AlphaFoldDB" id="A0A835HNJ1"/>
<dbReference type="SUPFAM" id="SSF81383">
    <property type="entry name" value="F-box domain"/>
    <property type="match status" value="1"/>
</dbReference>